<evidence type="ECO:0000259" key="1">
    <source>
        <dbReference type="Pfam" id="PF01464"/>
    </source>
</evidence>
<dbReference type="RefSeq" id="WP_209512914.1">
    <property type="nucleotide sequence ID" value="NZ_JAGGKS010000011.1"/>
</dbReference>
<dbReference type="EMBL" id="JAGGKS010000011">
    <property type="protein sequence ID" value="MBP1927202.1"/>
    <property type="molecule type" value="Genomic_DNA"/>
</dbReference>
<dbReference type="SUPFAM" id="SSF53955">
    <property type="entry name" value="Lysozyme-like"/>
    <property type="match status" value="1"/>
</dbReference>
<keyword evidence="3" id="KW-1185">Reference proteome</keyword>
<evidence type="ECO:0000313" key="3">
    <source>
        <dbReference type="Proteomes" id="UP001519342"/>
    </source>
</evidence>
<dbReference type="Proteomes" id="UP001519342">
    <property type="component" value="Unassembled WGS sequence"/>
</dbReference>
<gene>
    <name evidence="2" type="ORF">J2Z76_003099</name>
</gene>
<feature type="domain" description="Transglycosylase SLT" evidence="1">
    <location>
        <begin position="80"/>
        <end position="189"/>
    </location>
</feature>
<dbReference type="InterPro" id="IPR008258">
    <property type="entry name" value="Transglycosylase_SLT_dom_1"/>
</dbReference>
<name>A0ABS4GHM8_9FIRM</name>
<sequence>MRCKKYLVILFVICFSSYFMMLSMVLTADAEDFYVAANKSTQTIKIESVVNDLRELYLNEQDLKEYISSLTQLSEDECELIIKGSRNNHIDLFIVLGVLKTESNFDPYAVGLSGERGLGQLMENTAIPVAQNLGYEYDPEKLFNPEYNIELTITQLSYLYNLYEKDINKSLTAYNRGKQGLVDYINEGKSPYKNPAMSDYSVKVLKYAYEFKEEFESLMK</sequence>
<evidence type="ECO:0000313" key="2">
    <source>
        <dbReference type="EMBL" id="MBP1927202.1"/>
    </source>
</evidence>
<dbReference type="PANTHER" id="PTHR37423">
    <property type="entry name" value="SOLUBLE LYTIC MUREIN TRANSGLYCOSYLASE-RELATED"/>
    <property type="match status" value="1"/>
</dbReference>
<dbReference type="PANTHER" id="PTHR37423:SF2">
    <property type="entry name" value="MEMBRANE-BOUND LYTIC MUREIN TRANSGLYCOSYLASE C"/>
    <property type="match status" value="1"/>
</dbReference>
<proteinExistence type="predicted"/>
<protein>
    <submittedName>
        <fullName evidence="2">Membrane-bound lytic murein transglycosylase MltF</fullName>
    </submittedName>
</protein>
<comment type="caution">
    <text evidence="2">The sequence shown here is derived from an EMBL/GenBank/DDBJ whole genome shotgun (WGS) entry which is preliminary data.</text>
</comment>
<accession>A0ABS4GHM8</accession>
<dbReference type="Gene3D" id="1.10.530.10">
    <property type="match status" value="1"/>
</dbReference>
<organism evidence="2 3">
    <name type="scientific">Sedimentibacter acidaminivorans</name>
    <dbReference type="NCBI Taxonomy" id="913099"/>
    <lineage>
        <taxon>Bacteria</taxon>
        <taxon>Bacillati</taxon>
        <taxon>Bacillota</taxon>
        <taxon>Tissierellia</taxon>
        <taxon>Sedimentibacter</taxon>
    </lineage>
</organism>
<reference evidence="2 3" key="1">
    <citation type="submission" date="2021-03" db="EMBL/GenBank/DDBJ databases">
        <title>Genomic Encyclopedia of Type Strains, Phase IV (KMG-IV): sequencing the most valuable type-strain genomes for metagenomic binning, comparative biology and taxonomic classification.</title>
        <authorList>
            <person name="Goeker M."/>
        </authorList>
    </citation>
    <scope>NUCLEOTIDE SEQUENCE [LARGE SCALE GENOMIC DNA]</scope>
    <source>
        <strain evidence="2 3">DSM 24004</strain>
    </source>
</reference>
<dbReference type="InterPro" id="IPR023346">
    <property type="entry name" value="Lysozyme-like_dom_sf"/>
</dbReference>
<dbReference type="Pfam" id="PF01464">
    <property type="entry name" value="SLT"/>
    <property type="match status" value="1"/>
</dbReference>